<feature type="chain" id="PRO_5046776118" description="DUF3515 domain-containing protein" evidence="1">
    <location>
        <begin position="18"/>
        <end position="152"/>
    </location>
</feature>
<gene>
    <name evidence="2" type="ORF">GCM10010968_21400</name>
</gene>
<reference evidence="3" key="1">
    <citation type="journal article" date="2019" name="Int. J. Syst. Evol. Microbiol.">
        <title>The Global Catalogue of Microorganisms (GCM) 10K type strain sequencing project: providing services to taxonomists for standard genome sequencing and annotation.</title>
        <authorList>
            <consortium name="The Broad Institute Genomics Platform"/>
            <consortium name="The Broad Institute Genome Sequencing Center for Infectious Disease"/>
            <person name="Wu L."/>
            <person name="Ma J."/>
        </authorList>
    </citation>
    <scope>NUCLEOTIDE SEQUENCE [LARGE SCALE GENOMIC DNA]</scope>
    <source>
        <strain evidence="3">CGMCC 1.6960</strain>
    </source>
</reference>
<name>A0ABQ2KLN8_9MICO</name>
<dbReference type="Proteomes" id="UP000626982">
    <property type="component" value="Unassembled WGS sequence"/>
</dbReference>
<dbReference type="EMBL" id="BMLM01000002">
    <property type="protein sequence ID" value="GGN87164.1"/>
    <property type="molecule type" value="Genomic_DNA"/>
</dbReference>
<dbReference type="RefSeq" id="WP_188718301.1">
    <property type="nucleotide sequence ID" value="NZ_BAABBD010000003.1"/>
</dbReference>
<feature type="signal peptide" evidence="1">
    <location>
        <begin position="1"/>
        <end position="17"/>
    </location>
</feature>
<comment type="caution">
    <text evidence="2">The sequence shown here is derived from an EMBL/GenBank/DDBJ whole genome shotgun (WGS) entry which is preliminary data.</text>
</comment>
<dbReference type="InterPro" id="IPR021903">
    <property type="entry name" value="DUF3515"/>
</dbReference>
<sequence length="152" mass="15646">MPRLRLALLVAGALALAGCAPVVTLPAAEEAADPGCADVVVSLPAEIGADSLPEPLERRDVSSQGSAAYGEPSAVTLRCGMPEPAPSTERCITVGDVDWLLLGQEDDVWTLVSYGRSPATEVVIDTKVTSSSSALEALSPAVARTELVRTCS</sequence>
<protein>
    <recommendedName>
        <fullName evidence="4">DUF3515 domain-containing protein</fullName>
    </recommendedName>
</protein>
<keyword evidence="1" id="KW-0732">Signal</keyword>
<evidence type="ECO:0000313" key="3">
    <source>
        <dbReference type="Proteomes" id="UP000626982"/>
    </source>
</evidence>
<keyword evidence="3" id="KW-1185">Reference proteome</keyword>
<accession>A0ABQ2KLN8</accession>
<evidence type="ECO:0000256" key="1">
    <source>
        <dbReference type="SAM" id="SignalP"/>
    </source>
</evidence>
<evidence type="ECO:0000313" key="2">
    <source>
        <dbReference type="EMBL" id="GGN87164.1"/>
    </source>
</evidence>
<proteinExistence type="predicted"/>
<evidence type="ECO:0008006" key="4">
    <source>
        <dbReference type="Google" id="ProtNLM"/>
    </source>
</evidence>
<dbReference type="Pfam" id="PF12028">
    <property type="entry name" value="DUF3515"/>
    <property type="match status" value="1"/>
</dbReference>
<dbReference type="PROSITE" id="PS51257">
    <property type="entry name" value="PROKAR_LIPOPROTEIN"/>
    <property type="match status" value="1"/>
</dbReference>
<organism evidence="2 3">
    <name type="scientific">Agrococcus terreus</name>
    <dbReference type="NCBI Taxonomy" id="574649"/>
    <lineage>
        <taxon>Bacteria</taxon>
        <taxon>Bacillati</taxon>
        <taxon>Actinomycetota</taxon>
        <taxon>Actinomycetes</taxon>
        <taxon>Micrococcales</taxon>
        <taxon>Microbacteriaceae</taxon>
        <taxon>Agrococcus</taxon>
    </lineage>
</organism>